<evidence type="ECO:0000313" key="3">
    <source>
        <dbReference type="Proteomes" id="UP000663879"/>
    </source>
</evidence>
<gene>
    <name evidence="2" type="ORF">OXX778_LOCUS23382</name>
</gene>
<comment type="caution">
    <text evidence="2">The sequence shown here is derived from an EMBL/GenBank/DDBJ whole genome shotgun (WGS) entry which is preliminary data.</text>
</comment>
<evidence type="ECO:0008006" key="4">
    <source>
        <dbReference type="Google" id="ProtNLM"/>
    </source>
</evidence>
<dbReference type="InterPro" id="IPR021109">
    <property type="entry name" value="Peptidase_aspartic_dom_sf"/>
</dbReference>
<feature type="non-terminal residue" evidence="2">
    <location>
        <position position="1"/>
    </location>
</feature>
<dbReference type="Proteomes" id="UP000663879">
    <property type="component" value="Unassembled WGS sequence"/>
</dbReference>
<evidence type="ECO:0000313" key="2">
    <source>
        <dbReference type="EMBL" id="CAF1153594.1"/>
    </source>
</evidence>
<proteinExistence type="predicted"/>
<evidence type="ECO:0000256" key="1">
    <source>
        <dbReference type="SAM" id="MobiDB-lite"/>
    </source>
</evidence>
<accession>A0A814SVW8</accession>
<keyword evidence="3" id="KW-1185">Reference proteome</keyword>
<reference evidence="2" key="1">
    <citation type="submission" date="2021-02" db="EMBL/GenBank/DDBJ databases">
        <authorList>
            <person name="Nowell W R."/>
        </authorList>
    </citation>
    <scope>NUCLEOTIDE SEQUENCE</scope>
    <source>
        <strain evidence="2">Ploen Becks lab</strain>
    </source>
</reference>
<protein>
    <recommendedName>
        <fullName evidence="4">Peptidase A2 domain-containing protein</fullName>
    </recommendedName>
</protein>
<sequence>GSLYQQNRYQNLKQNFAPKQNFHKQVGFQLPSTGSNNQLRTIPQSQVNQSMQKNDKIFSLGKNNGPKDNEPIKGQAIFNNTLVNYMCDSGADITVIDVKTYSLIKRHAPESYLEDYRGGKLYSASGEIYIYGLLRLNRCLIAPGISLNNTNVIVTNNCSGHQCLIGRDIINRIPALKQRIDSIKSIFREYSTGVLKIFRDEMKKKRCRNQNFLCDLNRRVNSQQLDLTQQKKENYFPQKTVTHNSVKLQESKKEIKNELPNSCESKTQ</sequence>
<feature type="non-terminal residue" evidence="2">
    <location>
        <position position="268"/>
    </location>
</feature>
<feature type="region of interest" description="Disordered" evidence="1">
    <location>
        <begin position="238"/>
        <end position="268"/>
    </location>
</feature>
<feature type="compositionally biased region" description="Polar residues" evidence="1">
    <location>
        <begin position="238"/>
        <end position="248"/>
    </location>
</feature>
<dbReference type="EMBL" id="CAJNOC010012415">
    <property type="protein sequence ID" value="CAF1153594.1"/>
    <property type="molecule type" value="Genomic_DNA"/>
</dbReference>
<feature type="compositionally biased region" description="Polar residues" evidence="1">
    <location>
        <begin position="259"/>
        <end position="268"/>
    </location>
</feature>
<dbReference type="OrthoDB" id="10208273at2759"/>
<dbReference type="AlphaFoldDB" id="A0A814SVW8"/>
<organism evidence="2 3">
    <name type="scientific">Brachionus calyciflorus</name>
    <dbReference type="NCBI Taxonomy" id="104777"/>
    <lineage>
        <taxon>Eukaryota</taxon>
        <taxon>Metazoa</taxon>
        <taxon>Spiralia</taxon>
        <taxon>Gnathifera</taxon>
        <taxon>Rotifera</taxon>
        <taxon>Eurotatoria</taxon>
        <taxon>Monogononta</taxon>
        <taxon>Pseudotrocha</taxon>
        <taxon>Ploima</taxon>
        <taxon>Brachionidae</taxon>
        <taxon>Brachionus</taxon>
    </lineage>
</organism>
<name>A0A814SVW8_9BILA</name>
<dbReference type="SUPFAM" id="SSF50630">
    <property type="entry name" value="Acid proteases"/>
    <property type="match status" value="1"/>
</dbReference>